<organism evidence="2 3">
    <name type="scientific">Microbulbifer variabilis</name>
    <dbReference type="NCBI Taxonomy" id="266805"/>
    <lineage>
        <taxon>Bacteria</taxon>
        <taxon>Pseudomonadati</taxon>
        <taxon>Pseudomonadota</taxon>
        <taxon>Gammaproteobacteria</taxon>
        <taxon>Cellvibrionales</taxon>
        <taxon>Microbulbiferaceae</taxon>
        <taxon>Microbulbifer</taxon>
    </lineage>
</organism>
<dbReference type="EMBL" id="CP092418">
    <property type="protein sequence ID" value="USD21061.1"/>
    <property type="molecule type" value="Genomic_DNA"/>
</dbReference>
<evidence type="ECO:0000313" key="2">
    <source>
        <dbReference type="EMBL" id="USD21061.1"/>
    </source>
</evidence>
<dbReference type="InterPro" id="IPR014710">
    <property type="entry name" value="RmlC-like_jellyroll"/>
</dbReference>
<evidence type="ECO:0000313" key="3">
    <source>
        <dbReference type="Proteomes" id="UP001055658"/>
    </source>
</evidence>
<feature type="domain" description="Cupin type-2" evidence="1">
    <location>
        <begin position="44"/>
        <end position="102"/>
    </location>
</feature>
<dbReference type="SUPFAM" id="SSF51182">
    <property type="entry name" value="RmlC-like cupins"/>
    <property type="match status" value="1"/>
</dbReference>
<dbReference type="Proteomes" id="UP001055658">
    <property type="component" value="Chromosome"/>
</dbReference>
<dbReference type="Gene3D" id="2.60.120.10">
    <property type="entry name" value="Jelly Rolls"/>
    <property type="match status" value="1"/>
</dbReference>
<proteinExistence type="predicted"/>
<dbReference type="InterPro" id="IPR013096">
    <property type="entry name" value="Cupin_2"/>
</dbReference>
<reference evidence="2" key="1">
    <citation type="submission" date="2022-02" db="EMBL/GenBank/DDBJ databases">
        <title>Coral-associated bacteria.</title>
        <authorList>
            <person name="Tang K."/>
            <person name="Wang X."/>
        </authorList>
    </citation>
    <scope>NUCLEOTIDE SEQUENCE</scope>
    <source>
        <strain evidence="2">SCSIO 43006</strain>
    </source>
</reference>
<dbReference type="RefSeq" id="WP_252083464.1">
    <property type="nucleotide sequence ID" value="NZ_CP092418.1"/>
</dbReference>
<protein>
    <submittedName>
        <fullName evidence="2">Cupin domain-containing protein</fullName>
    </submittedName>
</protein>
<sequence length="105" mass="12077">MINILENLPKNTEVEHFQDIIKSDAIRIERIVSYGQSSPEEGWYDQSEHEWVLVLSGYGVVEFDCGEICQLKSGDCLLIKAGRKHRVIETSSDEATVWLAIFYRE</sequence>
<accession>A0ABY4V9W1</accession>
<dbReference type="Pfam" id="PF07883">
    <property type="entry name" value="Cupin_2"/>
    <property type="match status" value="1"/>
</dbReference>
<name>A0ABY4V9W1_9GAMM</name>
<dbReference type="CDD" id="cd06981">
    <property type="entry name" value="cupin_reut_a1446"/>
    <property type="match status" value="1"/>
</dbReference>
<evidence type="ECO:0000259" key="1">
    <source>
        <dbReference type="Pfam" id="PF07883"/>
    </source>
</evidence>
<keyword evidence="3" id="KW-1185">Reference proteome</keyword>
<dbReference type="InterPro" id="IPR011051">
    <property type="entry name" value="RmlC_Cupin_sf"/>
</dbReference>
<gene>
    <name evidence="2" type="ORF">MJO52_18670</name>
</gene>